<proteinExistence type="predicted"/>
<reference evidence="1 2" key="1">
    <citation type="journal article" date="2024" name="J Genomics">
        <title>Draft genome sequencing and assembly of Favolaschia claudopus CIRM-BRFM 2984 isolated from oak limbs.</title>
        <authorList>
            <person name="Navarro D."/>
            <person name="Drula E."/>
            <person name="Chaduli D."/>
            <person name="Cazenave R."/>
            <person name="Ahrendt S."/>
            <person name="Wang J."/>
            <person name="Lipzen A."/>
            <person name="Daum C."/>
            <person name="Barry K."/>
            <person name="Grigoriev I.V."/>
            <person name="Favel A."/>
            <person name="Rosso M.N."/>
            <person name="Martin F."/>
        </authorList>
    </citation>
    <scope>NUCLEOTIDE SEQUENCE [LARGE SCALE GENOMIC DNA]</scope>
    <source>
        <strain evidence="1 2">CIRM-BRFM 2984</strain>
    </source>
</reference>
<evidence type="ECO:0000313" key="1">
    <source>
        <dbReference type="EMBL" id="KAK7037917.1"/>
    </source>
</evidence>
<protein>
    <submittedName>
        <fullName evidence="1">Uncharacterized protein</fullName>
    </submittedName>
</protein>
<gene>
    <name evidence="1" type="ORF">R3P38DRAFT_2770273</name>
</gene>
<accession>A0AAW0CDV7</accession>
<sequence length="146" mass="16230">MPPIHGHRFHAARCFARKIPPTEPTISLFKHASNASSIGHSPKTSSTTYDWSQGVPAVGHPRYIELITYAALDAEVPFGVIRASAPFAAAKVDFALALLARVLVYFRLHQRGIRSHASQHTSVPLQNWTFVNCPWFIGGDFNGYWM</sequence>
<evidence type="ECO:0000313" key="2">
    <source>
        <dbReference type="Proteomes" id="UP001362999"/>
    </source>
</evidence>
<dbReference type="EMBL" id="JAWWNJ010000017">
    <property type="protein sequence ID" value="KAK7037917.1"/>
    <property type="molecule type" value="Genomic_DNA"/>
</dbReference>
<organism evidence="1 2">
    <name type="scientific">Favolaschia claudopus</name>
    <dbReference type="NCBI Taxonomy" id="2862362"/>
    <lineage>
        <taxon>Eukaryota</taxon>
        <taxon>Fungi</taxon>
        <taxon>Dikarya</taxon>
        <taxon>Basidiomycota</taxon>
        <taxon>Agaricomycotina</taxon>
        <taxon>Agaricomycetes</taxon>
        <taxon>Agaricomycetidae</taxon>
        <taxon>Agaricales</taxon>
        <taxon>Marasmiineae</taxon>
        <taxon>Mycenaceae</taxon>
        <taxon>Favolaschia</taxon>
    </lineage>
</organism>
<name>A0AAW0CDV7_9AGAR</name>
<keyword evidence="2" id="KW-1185">Reference proteome</keyword>
<dbReference type="AlphaFoldDB" id="A0AAW0CDV7"/>
<dbReference type="Proteomes" id="UP001362999">
    <property type="component" value="Unassembled WGS sequence"/>
</dbReference>
<comment type="caution">
    <text evidence="1">The sequence shown here is derived from an EMBL/GenBank/DDBJ whole genome shotgun (WGS) entry which is preliminary data.</text>
</comment>